<name>A0A381QPY9_9ZZZZ</name>
<dbReference type="EC" id="2.7.11.1" evidence="1"/>
<dbReference type="PROSITE" id="PS50011">
    <property type="entry name" value="PROTEIN_KINASE_DOM"/>
    <property type="match status" value="1"/>
</dbReference>
<reference evidence="3" key="1">
    <citation type="submission" date="2018-05" db="EMBL/GenBank/DDBJ databases">
        <authorList>
            <person name="Lanie J.A."/>
            <person name="Ng W.-L."/>
            <person name="Kazmierczak K.M."/>
            <person name="Andrzejewski T.M."/>
            <person name="Davidsen T.M."/>
            <person name="Wayne K.J."/>
            <person name="Tettelin H."/>
            <person name="Glass J.I."/>
            <person name="Rusch D."/>
            <person name="Podicherti R."/>
            <person name="Tsui H.-C.T."/>
            <person name="Winkler M.E."/>
        </authorList>
    </citation>
    <scope>NUCLEOTIDE SEQUENCE</scope>
</reference>
<dbReference type="AlphaFoldDB" id="A0A381QPY9"/>
<feature type="domain" description="Protein kinase" evidence="2">
    <location>
        <begin position="38"/>
        <end position="301"/>
    </location>
</feature>
<dbReference type="PANTHER" id="PTHR11909">
    <property type="entry name" value="CASEIN KINASE-RELATED"/>
    <property type="match status" value="1"/>
</dbReference>
<dbReference type="EMBL" id="UINC01001468">
    <property type="protein sequence ID" value="SUZ81426.1"/>
    <property type="molecule type" value="Genomic_DNA"/>
</dbReference>
<protein>
    <recommendedName>
        <fullName evidence="1">non-specific serine/threonine protein kinase</fullName>
        <ecNumber evidence="1">2.7.11.1</ecNumber>
    </recommendedName>
</protein>
<dbReference type="Gene3D" id="1.10.510.10">
    <property type="entry name" value="Transferase(Phosphotransferase) domain 1"/>
    <property type="match status" value="1"/>
</dbReference>
<dbReference type="InterPro" id="IPR050235">
    <property type="entry name" value="CK1_Ser-Thr_kinase"/>
</dbReference>
<dbReference type="InterPro" id="IPR000719">
    <property type="entry name" value="Prot_kinase_dom"/>
</dbReference>
<evidence type="ECO:0000313" key="3">
    <source>
        <dbReference type="EMBL" id="SUZ81426.1"/>
    </source>
</evidence>
<gene>
    <name evidence="3" type="ORF">METZ01_LOCUS34280</name>
</gene>
<dbReference type="InterPro" id="IPR008271">
    <property type="entry name" value="Ser/Thr_kinase_AS"/>
</dbReference>
<dbReference type="SUPFAM" id="SSF56112">
    <property type="entry name" value="Protein kinase-like (PK-like)"/>
    <property type="match status" value="1"/>
</dbReference>
<sequence>MTININDKYKIKVKKKFKTNLKIIKEECVLTSYINKYFLKESIYTKSGFGDISNIIDNNENEYIIKIQKEKIKRKNYILKEYKIYCELEGCGYISEYYDYFEYQQLRCLVLMKFDIDLKKLFYKDRIFYLRKRMSFYITIFEILEDMHNRRIIHGDIKFSNIMYNYKDDKIYLIDFGCSRKWDNKLTERRISGTLRYASLNAHIGDSVNNHNDIESLLYSILEIEIYPKKLIWKGYYKKYDTTMKKWSRIYRLKKLFLLHYNKPRSMTNLFKYYALQEENEEKVNYNEYIKMLLRDMNKMY</sequence>
<evidence type="ECO:0000256" key="1">
    <source>
        <dbReference type="ARBA" id="ARBA00012513"/>
    </source>
</evidence>
<organism evidence="3">
    <name type="scientific">marine metagenome</name>
    <dbReference type="NCBI Taxonomy" id="408172"/>
    <lineage>
        <taxon>unclassified sequences</taxon>
        <taxon>metagenomes</taxon>
        <taxon>ecological metagenomes</taxon>
    </lineage>
</organism>
<dbReference type="GO" id="GO:0004674">
    <property type="term" value="F:protein serine/threonine kinase activity"/>
    <property type="evidence" value="ECO:0007669"/>
    <property type="project" value="UniProtKB-EC"/>
</dbReference>
<dbReference type="Pfam" id="PF00069">
    <property type="entry name" value="Pkinase"/>
    <property type="match status" value="1"/>
</dbReference>
<proteinExistence type="predicted"/>
<dbReference type="PROSITE" id="PS00108">
    <property type="entry name" value="PROTEIN_KINASE_ST"/>
    <property type="match status" value="1"/>
</dbReference>
<dbReference type="SMART" id="SM00220">
    <property type="entry name" value="S_TKc"/>
    <property type="match status" value="1"/>
</dbReference>
<accession>A0A381QPY9</accession>
<dbReference type="InterPro" id="IPR011009">
    <property type="entry name" value="Kinase-like_dom_sf"/>
</dbReference>
<dbReference type="GO" id="GO:0005524">
    <property type="term" value="F:ATP binding"/>
    <property type="evidence" value="ECO:0007669"/>
    <property type="project" value="InterPro"/>
</dbReference>
<evidence type="ECO:0000259" key="2">
    <source>
        <dbReference type="PROSITE" id="PS50011"/>
    </source>
</evidence>